<keyword evidence="3" id="KW-1185">Reference proteome</keyword>
<name>J3P2B4_GAET3</name>
<organism evidence="1">
    <name type="scientific">Gaeumannomyces tritici (strain R3-111a-1)</name>
    <name type="common">Wheat and barley take-all root rot fungus</name>
    <name type="synonym">Gaeumannomyces graminis var. tritici</name>
    <dbReference type="NCBI Taxonomy" id="644352"/>
    <lineage>
        <taxon>Eukaryota</taxon>
        <taxon>Fungi</taxon>
        <taxon>Dikarya</taxon>
        <taxon>Ascomycota</taxon>
        <taxon>Pezizomycotina</taxon>
        <taxon>Sordariomycetes</taxon>
        <taxon>Sordariomycetidae</taxon>
        <taxon>Magnaporthales</taxon>
        <taxon>Magnaporthaceae</taxon>
        <taxon>Gaeumannomyces</taxon>
    </lineage>
</organism>
<dbReference type="GeneID" id="20348119"/>
<reference evidence="1" key="3">
    <citation type="submission" date="2010-09" db="EMBL/GenBank/DDBJ databases">
        <title>Annotation of Gaeumannomyces graminis var. tritici R3-111a-1.</title>
        <authorList>
            <consortium name="The Broad Institute Genome Sequencing Platform"/>
            <person name="Ma L.-J."/>
            <person name="Dead R."/>
            <person name="Young S.K."/>
            <person name="Zeng Q."/>
            <person name="Gargeya S."/>
            <person name="Fitzgerald M."/>
            <person name="Haas B."/>
            <person name="Abouelleil A."/>
            <person name="Alvarado L."/>
            <person name="Arachchi H.M."/>
            <person name="Berlin A."/>
            <person name="Brown A."/>
            <person name="Chapman S.B."/>
            <person name="Chen Z."/>
            <person name="Dunbar C."/>
            <person name="Freedman E."/>
            <person name="Gearin G."/>
            <person name="Gellesch M."/>
            <person name="Goldberg J."/>
            <person name="Griggs A."/>
            <person name="Gujja S."/>
            <person name="Heiman D."/>
            <person name="Howarth C."/>
            <person name="Larson L."/>
            <person name="Lui A."/>
            <person name="MacDonald P.J.P."/>
            <person name="Mehta T."/>
            <person name="Montmayeur A."/>
            <person name="Murphy C."/>
            <person name="Neiman D."/>
            <person name="Pearson M."/>
            <person name="Priest M."/>
            <person name="Roberts A."/>
            <person name="Saif S."/>
            <person name="Shea T."/>
            <person name="Shenoy N."/>
            <person name="Sisk P."/>
            <person name="Stolte C."/>
            <person name="Sykes S."/>
            <person name="Yandava C."/>
            <person name="Wortman J."/>
            <person name="Nusbaum C."/>
            <person name="Birren B."/>
        </authorList>
    </citation>
    <scope>NUCLEOTIDE SEQUENCE</scope>
    <source>
        <strain evidence="1">R3-111a-1</strain>
    </source>
</reference>
<dbReference type="AlphaFoldDB" id="J3P2B4"/>
<dbReference type="Proteomes" id="UP000006039">
    <property type="component" value="Unassembled WGS sequence"/>
</dbReference>
<reference evidence="2" key="4">
    <citation type="journal article" date="2015" name="G3 (Bethesda)">
        <title>Genome sequences of three phytopathogenic species of the Magnaporthaceae family of fungi.</title>
        <authorList>
            <person name="Okagaki L.H."/>
            <person name="Nunes C.C."/>
            <person name="Sailsbery J."/>
            <person name="Clay B."/>
            <person name="Brown D."/>
            <person name="John T."/>
            <person name="Oh Y."/>
            <person name="Young N."/>
            <person name="Fitzgerald M."/>
            <person name="Haas B.J."/>
            <person name="Zeng Q."/>
            <person name="Young S."/>
            <person name="Adiconis X."/>
            <person name="Fan L."/>
            <person name="Levin J.Z."/>
            <person name="Mitchell T.K."/>
            <person name="Okubara P.A."/>
            <person name="Farman M.L."/>
            <person name="Kohn L.M."/>
            <person name="Birren B."/>
            <person name="Ma L.-J."/>
            <person name="Dean R.A."/>
        </authorList>
    </citation>
    <scope>NUCLEOTIDE SEQUENCE</scope>
    <source>
        <strain evidence="2">R3-111a-1</strain>
    </source>
</reference>
<dbReference type="RefSeq" id="XP_009223750.1">
    <property type="nucleotide sequence ID" value="XM_009225486.1"/>
</dbReference>
<dbReference type="EnsemblFungi" id="EJT73806">
    <property type="protein sequence ID" value="EJT73806"/>
    <property type="gene ID" value="GGTG_07661"/>
</dbReference>
<reference evidence="2" key="5">
    <citation type="submission" date="2018-04" db="UniProtKB">
        <authorList>
            <consortium name="EnsemblFungi"/>
        </authorList>
    </citation>
    <scope>IDENTIFICATION</scope>
    <source>
        <strain evidence="2">R3-111a-1</strain>
    </source>
</reference>
<gene>
    <name evidence="2" type="primary">20348119</name>
    <name evidence="1" type="ORF">GGTG_07661</name>
</gene>
<dbReference type="EMBL" id="GL385398">
    <property type="protein sequence ID" value="EJT73806.1"/>
    <property type="molecule type" value="Genomic_DNA"/>
</dbReference>
<sequence length="159" mass="17406">MLISPCLQAKGSDSDRFFHELCHSSTAQAVAVFPRSPTSSRLPDLKLISSKLISSIGFPPDLHVDQPDSSYQTFHIKRPFLKVVGGFLNAHFKSPLPSFKNVYGYTAVGLVPSLYTMIPLSCRRGTHYRTPVDAGECSASICRALHRCGAPSAHTNLPY</sequence>
<accession>J3P2B4</accession>
<dbReference type="VEuPathDB" id="FungiDB:GGTG_07661"/>
<proteinExistence type="predicted"/>
<protein>
    <submittedName>
        <fullName evidence="1 2">Uncharacterized protein</fullName>
    </submittedName>
</protein>
<evidence type="ECO:0000313" key="3">
    <source>
        <dbReference type="Proteomes" id="UP000006039"/>
    </source>
</evidence>
<dbReference type="HOGENOM" id="CLU_1660882_0_0_1"/>
<reference evidence="3" key="1">
    <citation type="submission" date="2010-07" db="EMBL/GenBank/DDBJ databases">
        <title>The genome sequence of Gaeumannomyces graminis var. tritici strain R3-111a-1.</title>
        <authorList>
            <consortium name="The Broad Institute Genome Sequencing Platform"/>
            <person name="Ma L.-J."/>
            <person name="Dead R."/>
            <person name="Young S."/>
            <person name="Zeng Q."/>
            <person name="Koehrsen M."/>
            <person name="Alvarado L."/>
            <person name="Berlin A."/>
            <person name="Chapman S.B."/>
            <person name="Chen Z."/>
            <person name="Freedman E."/>
            <person name="Gellesch M."/>
            <person name="Goldberg J."/>
            <person name="Griggs A."/>
            <person name="Gujja S."/>
            <person name="Heilman E.R."/>
            <person name="Heiman D."/>
            <person name="Hepburn T."/>
            <person name="Howarth C."/>
            <person name="Jen D."/>
            <person name="Larson L."/>
            <person name="Mehta T."/>
            <person name="Neiman D."/>
            <person name="Pearson M."/>
            <person name="Roberts A."/>
            <person name="Saif S."/>
            <person name="Shea T."/>
            <person name="Shenoy N."/>
            <person name="Sisk P."/>
            <person name="Stolte C."/>
            <person name="Sykes S."/>
            <person name="Walk T."/>
            <person name="White J."/>
            <person name="Yandava C."/>
            <person name="Haas B."/>
            <person name="Nusbaum C."/>
            <person name="Birren B."/>
        </authorList>
    </citation>
    <scope>NUCLEOTIDE SEQUENCE [LARGE SCALE GENOMIC DNA]</scope>
    <source>
        <strain evidence="3">R3-111a-1</strain>
    </source>
</reference>
<evidence type="ECO:0000313" key="2">
    <source>
        <dbReference type="EnsemblFungi" id="EJT73806"/>
    </source>
</evidence>
<evidence type="ECO:0000313" key="1">
    <source>
        <dbReference type="EMBL" id="EJT73806.1"/>
    </source>
</evidence>
<reference evidence="1" key="2">
    <citation type="submission" date="2010-07" db="EMBL/GenBank/DDBJ databases">
        <authorList>
            <consortium name="The Broad Institute Genome Sequencing Platform"/>
            <consortium name="Broad Institute Genome Sequencing Center for Infectious Disease"/>
            <person name="Ma L.-J."/>
            <person name="Dead R."/>
            <person name="Young S."/>
            <person name="Zeng Q."/>
            <person name="Koehrsen M."/>
            <person name="Alvarado L."/>
            <person name="Berlin A."/>
            <person name="Chapman S.B."/>
            <person name="Chen Z."/>
            <person name="Freedman E."/>
            <person name="Gellesch M."/>
            <person name="Goldberg J."/>
            <person name="Griggs A."/>
            <person name="Gujja S."/>
            <person name="Heilman E.R."/>
            <person name="Heiman D."/>
            <person name="Hepburn T."/>
            <person name="Howarth C."/>
            <person name="Jen D."/>
            <person name="Larson L."/>
            <person name="Mehta T."/>
            <person name="Neiman D."/>
            <person name="Pearson M."/>
            <person name="Roberts A."/>
            <person name="Saif S."/>
            <person name="Shea T."/>
            <person name="Shenoy N."/>
            <person name="Sisk P."/>
            <person name="Stolte C."/>
            <person name="Sykes S."/>
            <person name="Walk T."/>
            <person name="White J."/>
            <person name="Yandava C."/>
            <person name="Haas B."/>
            <person name="Nusbaum C."/>
            <person name="Birren B."/>
        </authorList>
    </citation>
    <scope>NUCLEOTIDE SEQUENCE</scope>
    <source>
        <strain evidence="1">R3-111a-1</strain>
    </source>
</reference>